<dbReference type="PROSITE" id="PS00028">
    <property type="entry name" value="ZINC_FINGER_C2H2_1"/>
    <property type="match status" value="1"/>
</dbReference>
<sequence length="165" mass="19750">MEVMQENLDVLLSLEDIFLHYSKINENTSTFSSNSVRRKSRRTQKNYQDTENVSSCYKKYCHGVLEDVHHKCFQCQEVFCSWSLLVDHKMNHHRSKTWSTTDDKEVISNLQNTRSNECRTFDIHENLNWGTCTKKTLKDDQEMTKNDISHKRPRLQNLEKREEFQ</sequence>
<name>A0ABN9LKU6_9NEOB</name>
<comment type="caution">
    <text evidence="4">The sequence shown here is derived from an EMBL/GenBank/DDBJ whole genome shotgun (WGS) entry which is preliminary data.</text>
</comment>
<keyword evidence="1" id="KW-0862">Zinc</keyword>
<gene>
    <name evidence="4" type="ORF">RIMI_LOCUS9540578</name>
</gene>
<feature type="domain" description="C2H2-type" evidence="3">
    <location>
        <begin position="70"/>
        <end position="97"/>
    </location>
</feature>
<keyword evidence="5" id="KW-1185">Reference proteome</keyword>
<protein>
    <recommendedName>
        <fullName evidence="3">C2H2-type domain-containing protein</fullName>
    </recommendedName>
</protein>
<organism evidence="4 5">
    <name type="scientific">Ranitomeya imitator</name>
    <name type="common">mimic poison frog</name>
    <dbReference type="NCBI Taxonomy" id="111125"/>
    <lineage>
        <taxon>Eukaryota</taxon>
        <taxon>Metazoa</taxon>
        <taxon>Chordata</taxon>
        <taxon>Craniata</taxon>
        <taxon>Vertebrata</taxon>
        <taxon>Euteleostomi</taxon>
        <taxon>Amphibia</taxon>
        <taxon>Batrachia</taxon>
        <taxon>Anura</taxon>
        <taxon>Neobatrachia</taxon>
        <taxon>Hyloidea</taxon>
        <taxon>Dendrobatidae</taxon>
        <taxon>Dendrobatinae</taxon>
        <taxon>Ranitomeya</taxon>
    </lineage>
</organism>
<evidence type="ECO:0000259" key="3">
    <source>
        <dbReference type="PROSITE" id="PS50157"/>
    </source>
</evidence>
<dbReference type="PROSITE" id="PS50157">
    <property type="entry name" value="ZINC_FINGER_C2H2_2"/>
    <property type="match status" value="1"/>
</dbReference>
<evidence type="ECO:0000256" key="2">
    <source>
        <dbReference type="SAM" id="MobiDB-lite"/>
    </source>
</evidence>
<keyword evidence="1" id="KW-0479">Metal-binding</keyword>
<dbReference type="InterPro" id="IPR013087">
    <property type="entry name" value="Znf_C2H2_type"/>
</dbReference>
<feature type="region of interest" description="Disordered" evidence="2">
    <location>
        <begin position="143"/>
        <end position="165"/>
    </location>
</feature>
<evidence type="ECO:0000313" key="5">
    <source>
        <dbReference type="Proteomes" id="UP001176940"/>
    </source>
</evidence>
<dbReference type="EMBL" id="CAUEEQ010019902">
    <property type="protein sequence ID" value="CAJ0942274.1"/>
    <property type="molecule type" value="Genomic_DNA"/>
</dbReference>
<proteinExistence type="predicted"/>
<evidence type="ECO:0000313" key="4">
    <source>
        <dbReference type="EMBL" id="CAJ0942274.1"/>
    </source>
</evidence>
<evidence type="ECO:0000256" key="1">
    <source>
        <dbReference type="PROSITE-ProRule" id="PRU00042"/>
    </source>
</evidence>
<dbReference type="Proteomes" id="UP001176940">
    <property type="component" value="Unassembled WGS sequence"/>
</dbReference>
<reference evidence="4" key="1">
    <citation type="submission" date="2023-07" db="EMBL/GenBank/DDBJ databases">
        <authorList>
            <person name="Stuckert A."/>
        </authorList>
    </citation>
    <scope>NUCLEOTIDE SEQUENCE</scope>
</reference>
<accession>A0ABN9LKU6</accession>
<keyword evidence="1" id="KW-0863">Zinc-finger</keyword>